<dbReference type="EMBL" id="JAPWTJ010002260">
    <property type="protein sequence ID" value="KAJ8966991.1"/>
    <property type="molecule type" value="Genomic_DNA"/>
</dbReference>
<dbReference type="Proteomes" id="UP001162164">
    <property type="component" value="Unassembled WGS sequence"/>
</dbReference>
<name>A0ABQ9IVJ6_9CUCU</name>
<gene>
    <name evidence="1" type="ORF">NQ317_011192</name>
</gene>
<dbReference type="InterPro" id="IPR033228">
    <property type="entry name" value="SZT2"/>
</dbReference>
<organism evidence="1 2">
    <name type="scientific">Molorchus minor</name>
    <dbReference type="NCBI Taxonomy" id="1323400"/>
    <lineage>
        <taxon>Eukaryota</taxon>
        <taxon>Metazoa</taxon>
        <taxon>Ecdysozoa</taxon>
        <taxon>Arthropoda</taxon>
        <taxon>Hexapoda</taxon>
        <taxon>Insecta</taxon>
        <taxon>Pterygota</taxon>
        <taxon>Neoptera</taxon>
        <taxon>Endopterygota</taxon>
        <taxon>Coleoptera</taxon>
        <taxon>Polyphaga</taxon>
        <taxon>Cucujiformia</taxon>
        <taxon>Chrysomeloidea</taxon>
        <taxon>Cerambycidae</taxon>
        <taxon>Lamiinae</taxon>
        <taxon>Monochamini</taxon>
        <taxon>Molorchus</taxon>
    </lineage>
</organism>
<accession>A0ABQ9IVJ6</accession>
<dbReference type="PANTHER" id="PTHR14918:SF3">
    <property type="entry name" value="KICSTOR COMPLEX PROTEIN SZT2"/>
    <property type="match status" value="1"/>
</dbReference>
<reference evidence="1" key="1">
    <citation type="journal article" date="2023" name="Insect Mol. Biol.">
        <title>Genome sequencing provides insights into the evolution of gene families encoding plant cell wall-degrading enzymes in longhorned beetles.</title>
        <authorList>
            <person name="Shin N.R."/>
            <person name="Okamura Y."/>
            <person name="Kirsch R."/>
            <person name="Pauchet Y."/>
        </authorList>
    </citation>
    <scope>NUCLEOTIDE SEQUENCE</scope>
    <source>
        <strain evidence="1">MMC_N1</strain>
    </source>
</reference>
<evidence type="ECO:0000313" key="1">
    <source>
        <dbReference type="EMBL" id="KAJ8966991.1"/>
    </source>
</evidence>
<protein>
    <submittedName>
        <fullName evidence="1">Uncharacterized protein</fullName>
    </submittedName>
</protein>
<proteinExistence type="predicted"/>
<comment type="caution">
    <text evidence="1">The sequence shown here is derived from an EMBL/GenBank/DDBJ whole genome shotgun (WGS) entry which is preliminary data.</text>
</comment>
<sequence>MEFDSQSQNSDEGVELSISENGDMYPGDYPYLEEHQPTFLEAKAIYLLMQKRIPVSRVTRLQWFLDHLNTTITTPSQKLSENSNNLEVISVIPREQNLTKCNRYLITYRTEVKFLAQSYRFVYCLDMSPSQANVDIQKGEILFDEILNCFKASMEGLCRQFTVPGNSLVFQPCIYLTVIANTPFFMSPAQQVLVKGVQITQNNISTIIKYVEEQFHLLERRIAEVSATALDQIDFQRVQSERLTGGLFDLPESDKLFF</sequence>
<evidence type="ECO:0000313" key="2">
    <source>
        <dbReference type="Proteomes" id="UP001162164"/>
    </source>
</evidence>
<keyword evidence="2" id="KW-1185">Reference proteome</keyword>
<dbReference type="PANTHER" id="PTHR14918">
    <property type="entry name" value="KICSTOR COMPLEX PROTEIN SZT2"/>
    <property type="match status" value="1"/>
</dbReference>